<evidence type="ECO:0000313" key="3">
    <source>
        <dbReference type="Proteomes" id="UP000799438"/>
    </source>
</evidence>
<evidence type="ECO:0000256" key="1">
    <source>
        <dbReference type="SAM" id="MobiDB-lite"/>
    </source>
</evidence>
<organism evidence="2 3">
    <name type="scientific">Aplosporella prunicola CBS 121167</name>
    <dbReference type="NCBI Taxonomy" id="1176127"/>
    <lineage>
        <taxon>Eukaryota</taxon>
        <taxon>Fungi</taxon>
        <taxon>Dikarya</taxon>
        <taxon>Ascomycota</taxon>
        <taxon>Pezizomycotina</taxon>
        <taxon>Dothideomycetes</taxon>
        <taxon>Dothideomycetes incertae sedis</taxon>
        <taxon>Botryosphaeriales</taxon>
        <taxon>Aplosporellaceae</taxon>
        <taxon>Aplosporella</taxon>
    </lineage>
</organism>
<dbReference type="RefSeq" id="XP_033393632.1">
    <property type="nucleotide sequence ID" value="XM_033547370.1"/>
</dbReference>
<dbReference type="Proteomes" id="UP000799438">
    <property type="component" value="Unassembled WGS sequence"/>
</dbReference>
<keyword evidence="3" id="KW-1185">Reference proteome</keyword>
<reference evidence="2" key="1">
    <citation type="journal article" date="2020" name="Stud. Mycol.">
        <title>101 Dothideomycetes genomes: a test case for predicting lifestyles and emergence of pathogens.</title>
        <authorList>
            <person name="Haridas S."/>
            <person name="Albert R."/>
            <person name="Binder M."/>
            <person name="Bloem J."/>
            <person name="Labutti K."/>
            <person name="Salamov A."/>
            <person name="Andreopoulos B."/>
            <person name="Baker S."/>
            <person name="Barry K."/>
            <person name="Bills G."/>
            <person name="Bluhm B."/>
            <person name="Cannon C."/>
            <person name="Castanera R."/>
            <person name="Culley D."/>
            <person name="Daum C."/>
            <person name="Ezra D."/>
            <person name="Gonzalez J."/>
            <person name="Henrissat B."/>
            <person name="Kuo A."/>
            <person name="Liang C."/>
            <person name="Lipzen A."/>
            <person name="Lutzoni F."/>
            <person name="Magnuson J."/>
            <person name="Mondo S."/>
            <person name="Nolan M."/>
            <person name="Ohm R."/>
            <person name="Pangilinan J."/>
            <person name="Park H.-J."/>
            <person name="Ramirez L."/>
            <person name="Alfaro M."/>
            <person name="Sun H."/>
            <person name="Tritt A."/>
            <person name="Yoshinaga Y."/>
            <person name="Zwiers L.-H."/>
            <person name="Turgeon B."/>
            <person name="Goodwin S."/>
            <person name="Spatafora J."/>
            <person name="Crous P."/>
            <person name="Grigoriev I."/>
        </authorList>
    </citation>
    <scope>NUCLEOTIDE SEQUENCE</scope>
    <source>
        <strain evidence="2">CBS 121167</strain>
    </source>
</reference>
<dbReference type="GeneID" id="54304877"/>
<name>A0A6A6B4M7_9PEZI</name>
<dbReference type="EMBL" id="ML995499">
    <property type="protein sequence ID" value="KAF2137917.1"/>
    <property type="molecule type" value="Genomic_DNA"/>
</dbReference>
<accession>A0A6A6B4M7</accession>
<evidence type="ECO:0000313" key="2">
    <source>
        <dbReference type="EMBL" id="KAF2137917.1"/>
    </source>
</evidence>
<proteinExistence type="predicted"/>
<protein>
    <submittedName>
        <fullName evidence="2">Uncharacterized protein</fullName>
    </submittedName>
</protein>
<sequence length="176" mass="19311">MYHNRGDPRTPVVGAAAMGPALIGSGIPDTLRGSGYTARVRIDHGHSPKTATHIRIQKTFSSCGAGGRAQGFRMRSGMRKDFLDFFWIFVVWCGRKERRNLRRKSLPIRPRLLSQVAAAIAPEIHDTGGRHACARRQFGRYVPDTGSRSSIQHRMAATFGPQEAQSQPASSQSASP</sequence>
<dbReference type="AlphaFoldDB" id="A0A6A6B4M7"/>
<gene>
    <name evidence="2" type="ORF">K452DRAFT_96949</name>
</gene>
<feature type="region of interest" description="Disordered" evidence="1">
    <location>
        <begin position="143"/>
        <end position="176"/>
    </location>
</feature>
<feature type="compositionally biased region" description="Low complexity" evidence="1">
    <location>
        <begin position="161"/>
        <end position="176"/>
    </location>
</feature>